<reference evidence="10 11" key="1">
    <citation type="journal article" date="2016" name="Nat. Commun.">
        <title>Thousands of microbial genomes shed light on interconnected biogeochemical processes in an aquifer system.</title>
        <authorList>
            <person name="Anantharaman K."/>
            <person name="Brown C.T."/>
            <person name="Hug L.A."/>
            <person name="Sharon I."/>
            <person name="Castelle C.J."/>
            <person name="Probst A.J."/>
            <person name="Thomas B.C."/>
            <person name="Singh A."/>
            <person name="Wilkins M.J."/>
            <person name="Karaoz U."/>
            <person name="Brodie E.L."/>
            <person name="Williams K.H."/>
            <person name="Hubbard S.S."/>
            <person name="Banfield J.F."/>
        </authorList>
    </citation>
    <scope>NUCLEOTIDE SEQUENCE [LARGE SCALE GENOMIC DNA]</scope>
</reference>
<dbReference type="InterPro" id="IPR050074">
    <property type="entry name" value="DHO_dehydrogenase"/>
</dbReference>
<feature type="domain" description="Dihydroorotate dehydrogenase catalytic" evidence="9">
    <location>
        <begin position="61"/>
        <end position="357"/>
    </location>
</feature>
<protein>
    <recommendedName>
        <fullName evidence="8">Dihydroorotate dehydrogenase (quinone)</fullName>
        <ecNumber evidence="8">1.3.5.2</ecNumber>
    </recommendedName>
</protein>
<evidence type="ECO:0000313" key="11">
    <source>
        <dbReference type="Proteomes" id="UP000178710"/>
    </source>
</evidence>
<organism evidence="10 11">
    <name type="scientific">Candidatus Sungbacteria bacterium RIFCSPHIGHO2_02_FULL_49_20</name>
    <dbReference type="NCBI Taxonomy" id="1802272"/>
    <lineage>
        <taxon>Bacteria</taxon>
        <taxon>Candidatus Sungiibacteriota</taxon>
    </lineage>
</organism>
<dbReference type="Pfam" id="PF01180">
    <property type="entry name" value="DHO_dh"/>
    <property type="match status" value="1"/>
</dbReference>
<evidence type="ECO:0000313" key="10">
    <source>
        <dbReference type="EMBL" id="OHA00675.1"/>
    </source>
</evidence>
<evidence type="ECO:0000256" key="8">
    <source>
        <dbReference type="NCBIfam" id="TIGR01036"/>
    </source>
</evidence>
<sequence>MKQIWINLWAWKYRYILRPIFFKFDSEFIHHALTSVGGYAGRFHVLRRLTSAMLVRHDQRLCQTYYGVTFTGPVGLAAGFDYKGELPQILPSLGFGFGTIGTISNNPYGGNPPPLLGRLVRSRSLMVNKGFKNDGIRAIAKKFSGASFEIPIGISIGKTNGQKPMTQKEAIDDIVEAFKVAEVGKLPFSYYELNISCPNLFGSVTFYPPENLRELLSNVAALSLSKPLFVKMPIEKSDNETRQMLDVITEFPVAAVIFGNLQKDRSNPALIPEEAAKYPKGNFSGKPTWARSNELIALAYREYGKRLTVIGCGGIFSAEDAYTKIRLGASLVQLVTGLVFVGPQLPAAINEGLCKFLERDRFLNLKDAVGADSRR</sequence>
<dbReference type="InterPro" id="IPR005720">
    <property type="entry name" value="Dihydroorotate_DH_cat"/>
</dbReference>
<keyword evidence="4" id="KW-0288">FMN</keyword>
<gene>
    <name evidence="10" type="ORF">A3C12_02740</name>
</gene>
<dbReference type="InterPro" id="IPR013785">
    <property type="entry name" value="Aldolase_TIM"/>
</dbReference>
<evidence type="ECO:0000256" key="1">
    <source>
        <dbReference type="ARBA" id="ARBA00001917"/>
    </source>
</evidence>
<accession>A0A1G2KMM0</accession>
<dbReference type="CDD" id="cd04738">
    <property type="entry name" value="DHOD_2_like"/>
    <property type="match status" value="1"/>
</dbReference>
<dbReference type="InterPro" id="IPR005719">
    <property type="entry name" value="Dihydroorotate_DH_2"/>
</dbReference>
<evidence type="ECO:0000256" key="2">
    <source>
        <dbReference type="ARBA" id="ARBA00004725"/>
    </source>
</evidence>
<evidence type="ECO:0000256" key="6">
    <source>
        <dbReference type="ARBA" id="ARBA00023002"/>
    </source>
</evidence>
<comment type="caution">
    <text evidence="10">The sequence shown here is derived from an EMBL/GenBank/DDBJ whole genome shotgun (WGS) entry which is preliminary data.</text>
</comment>
<comment type="cofactor">
    <cofactor evidence="1">
        <name>FMN</name>
        <dbReference type="ChEBI" id="CHEBI:58210"/>
    </cofactor>
</comment>
<dbReference type="EC" id="1.3.5.2" evidence="8"/>
<evidence type="ECO:0000256" key="3">
    <source>
        <dbReference type="ARBA" id="ARBA00022630"/>
    </source>
</evidence>
<dbReference type="GO" id="GO:0005737">
    <property type="term" value="C:cytoplasm"/>
    <property type="evidence" value="ECO:0007669"/>
    <property type="project" value="InterPro"/>
</dbReference>
<keyword evidence="7" id="KW-0472">Membrane</keyword>
<proteinExistence type="predicted"/>
<keyword evidence="5" id="KW-0665">Pyrimidine biosynthesis</keyword>
<dbReference type="AlphaFoldDB" id="A0A1G2KMM0"/>
<dbReference type="GO" id="GO:0006207">
    <property type="term" value="P:'de novo' pyrimidine nucleobase biosynthetic process"/>
    <property type="evidence" value="ECO:0007669"/>
    <property type="project" value="UniProtKB-UniRule"/>
</dbReference>
<evidence type="ECO:0000256" key="5">
    <source>
        <dbReference type="ARBA" id="ARBA00022975"/>
    </source>
</evidence>
<dbReference type="EMBL" id="MHQK01000051">
    <property type="protein sequence ID" value="OHA00675.1"/>
    <property type="molecule type" value="Genomic_DNA"/>
</dbReference>
<dbReference type="SUPFAM" id="SSF51395">
    <property type="entry name" value="FMN-linked oxidoreductases"/>
    <property type="match status" value="1"/>
</dbReference>
<keyword evidence="3" id="KW-0285">Flavoprotein</keyword>
<dbReference type="NCBIfam" id="TIGR01036">
    <property type="entry name" value="pyrD_sub2"/>
    <property type="match status" value="1"/>
</dbReference>
<dbReference type="Proteomes" id="UP000178710">
    <property type="component" value="Unassembled WGS sequence"/>
</dbReference>
<dbReference type="PANTHER" id="PTHR48109:SF4">
    <property type="entry name" value="DIHYDROOROTATE DEHYDROGENASE (QUINONE), MITOCHONDRIAL"/>
    <property type="match status" value="1"/>
</dbReference>
<dbReference type="PANTHER" id="PTHR48109">
    <property type="entry name" value="DIHYDROOROTATE DEHYDROGENASE (QUINONE), MITOCHONDRIAL-RELATED"/>
    <property type="match status" value="1"/>
</dbReference>
<evidence type="ECO:0000256" key="7">
    <source>
        <dbReference type="ARBA" id="ARBA00023136"/>
    </source>
</evidence>
<evidence type="ECO:0000259" key="9">
    <source>
        <dbReference type="Pfam" id="PF01180"/>
    </source>
</evidence>
<dbReference type="GO" id="GO:0005886">
    <property type="term" value="C:plasma membrane"/>
    <property type="evidence" value="ECO:0007669"/>
    <property type="project" value="TreeGrafter"/>
</dbReference>
<keyword evidence="6" id="KW-0560">Oxidoreductase</keyword>
<name>A0A1G2KMM0_9BACT</name>
<dbReference type="Gene3D" id="3.20.20.70">
    <property type="entry name" value="Aldolase class I"/>
    <property type="match status" value="1"/>
</dbReference>
<comment type="pathway">
    <text evidence="2">Pyrimidine metabolism; UMP biosynthesis via de novo pathway.</text>
</comment>
<evidence type="ECO:0000256" key="4">
    <source>
        <dbReference type="ARBA" id="ARBA00022643"/>
    </source>
</evidence>
<dbReference type="GO" id="GO:0009220">
    <property type="term" value="P:pyrimidine ribonucleotide biosynthetic process"/>
    <property type="evidence" value="ECO:0007669"/>
    <property type="project" value="UniProtKB-UniRule"/>
</dbReference>
<dbReference type="GO" id="GO:0106430">
    <property type="term" value="F:dihydroorotate dehydrogenase (quinone) activity"/>
    <property type="evidence" value="ECO:0007669"/>
    <property type="project" value="UniProtKB-EC"/>
</dbReference>